<comment type="caution">
    <text evidence="1">The sequence shown here is derived from an EMBL/GenBank/DDBJ whole genome shotgun (WGS) entry which is preliminary data.</text>
</comment>
<evidence type="ECO:0000313" key="1">
    <source>
        <dbReference type="EMBL" id="TYS56019.1"/>
    </source>
</evidence>
<dbReference type="RefSeq" id="WP_079516044.1">
    <property type="nucleotide sequence ID" value="NZ_CP081870.1"/>
</dbReference>
<protein>
    <submittedName>
        <fullName evidence="1">Uncharacterized protein</fullName>
    </submittedName>
</protein>
<accession>A0A5D4RZA2</accession>
<reference evidence="1 2" key="1">
    <citation type="submission" date="2019-08" db="EMBL/GenBank/DDBJ databases">
        <title>Bacillus genomes from the desert of Cuatro Cienegas, Coahuila.</title>
        <authorList>
            <person name="Olmedo-Alvarez G."/>
        </authorList>
    </citation>
    <scope>NUCLEOTIDE SEQUENCE [LARGE SCALE GENOMIC DNA]</scope>
    <source>
        <strain evidence="1 2">CH108_3D</strain>
    </source>
</reference>
<evidence type="ECO:0000313" key="2">
    <source>
        <dbReference type="Proteomes" id="UP000322997"/>
    </source>
</evidence>
<organism evidence="1 2">
    <name type="scientific">Rossellomorea marisflavi</name>
    <dbReference type="NCBI Taxonomy" id="189381"/>
    <lineage>
        <taxon>Bacteria</taxon>
        <taxon>Bacillati</taxon>
        <taxon>Bacillota</taxon>
        <taxon>Bacilli</taxon>
        <taxon>Bacillales</taxon>
        <taxon>Bacillaceae</taxon>
        <taxon>Rossellomorea</taxon>
    </lineage>
</organism>
<dbReference type="GeneID" id="89534613"/>
<dbReference type="AlphaFoldDB" id="A0A5D4RZA2"/>
<sequence>MTRDVVVKLLRTMKEFGESEITHTFTGNEPHEISISFDREGQLFLLKTESHSVTYYSDIEDLTSMILELTSSS</sequence>
<dbReference type="Proteomes" id="UP000322997">
    <property type="component" value="Unassembled WGS sequence"/>
</dbReference>
<name>A0A5D4RZA2_9BACI</name>
<dbReference type="EMBL" id="VTEQ01000001">
    <property type="protein sequence ID" value="TYS56019.1"/>
    <property type="molecule type" value="Genomic_DNA"/>
</dbReference>
<gene>
    <name evidence="1" type="ORF">FZC83_00110</name>
</gene>
<proteinExistence type="predicted"/>